<sequence length="197" mass="23639">MLFSDYTQTGYIYHIVPITDLNKTLNRGIKYDDKNTYVTKYLQFHRFIDKYKPIYIPDWVIREKAIFGSMNFSSNHYFHSHSALLAVKINPKKCWIANENLANCLYEPYILKNIEEFKEAEEYIKKNGEKIIQRYWETSLSFTDNLEKRKDKNKGYDAEVLIFHDILPKDIKLLSIVSDHKIMSVEEWKRFFTTKKL</sequence>
<protein>
    <submittedName>
        <fullName evidence="1">Uncharacterized protein</fullName>
    </submittedName>
</protein>
<gene>
    <name evidence="1" type="ORF">BET03_06490</name>
</gene>
<proteinExistence type="predicted"/>
<dbReference type="RefSeq" id="WP_120170649.1">
    <property type="nucleotide sequence ID" value="NZ_MCIB01000039.1"/>
</dbReference>
<name>A0A419SUU1_9FIRM</name>
<organism evidence="1 2">
    <name type="scientific">Thermohalobacter berrensis</name>
    <dbReference type="NCBI Taxonomy" id="99594"/>
    <lineage>
        <taxon>Bacteria</taxon>
        <taxon>Bacillati</taxon>
        <taxon>Bacillota</taxon>
        <taxon>Tissierellia</taxon>
        <taxon>Tissierellales</taxon>
        <taxon>Thermohalobacteraceae</taxon>
        <taxon>Thermohalobacter</taxon>
    </lineage>
</organism>
<comment type="caution">
    <text evidence="1">The sequence shown here is derived from an EMBL/GenBank/DDBJ whole genome shotgun (WGS) entry which is preliminary data.</text>
</comment>
<dbReference type="AlphaFoldDB" id="A0A419SUU1"/>
<evidence type="ECO:0000313" key="2">
    <source>
        <dbReference type="Proteomes" id="UP000284177"/>
    </source>
</evidence>
<accession>A0A419SUU1</accession>
<reference evidence="1 2" key="1">
    <citation type="submission" date="2016-08" db="EMBL/GenBank/DDBJ databases">
        <title>Novel Firmicutes and Novel Genomes.</title>
        <authorList>
            <person name="Poppleton D.I."/>
            <person name="Gribaldo S."/>
        </authorList>
    </citation>
    <scope>NUCLEOTIDE SEQUENCE [LARGE SCALE GENOMIC DNA]</scope>
    <source>
        <strain evidence="1 2">CTT3</strain>
    </source>
</reference>
<evidence type="ECO:0000313" key="1">
    <source>
        <dbReference type="EMBL" id="RKD28989.1"/>
    </source>
</evidence>
<keyword evidence="2" id="KW-1185">Reference proteome</keyword>
<dbReference type="OrthoDB" id="1706153at2"/>
<dbReference type="EMBL" id="MCIB01000039">
    <property type="protein sequence ID" value="RKD28989.1"/>
    <property type="molecule type" value="Genomic_DNA"/>
</dbReference>
<dbReference type="Proteomes" id="UP000284177">
    <property type="component" value="Unassembled WGS sequence"/>
</dbReference>